<sequence>TGNGLSVTGDLSCRPLHPLQLESHASFLRPSLYFLLHSAWYVCKTLYHGDVSWAGGGTVDLT</sequence>
<evidence type="ECO:0000313" key="2">
    <source>
        <dbReference type="Proteomes" id="UP000221165"/>
    </source>
</evidence>
<gene>
    <name evidence="1" type="ORF">CSUI_005455</name>
</gene>
<keyword evidence="2" id="KW-1185">Reference proteome</keyword>
<protein>
    <submittedName>
        <fullName evidence="1">Uncharacterized protein</fullName>
    </submittedName>
</protein>
<dbReference type="GeneID" id="94428842"/>
<name>A0A2C6KXX0_9APIC</name>
<dbReference type="VEuPathDB" id="ToxoDB:CSUI_005455"/>
<comment type="caution">
    <text evidence="1">The sequence shown here is derived from an EMBL/GenBank/DDBJ whole genome shotgun (WGS) entry which is preliminary data.</text>
</comment>
<dbReference type="RefSeq" id="XP_067922392.1">
    <property type="nucleotide sequence ID" value="XM_068065631.1"/>
</dbReference>
<proteinExistence type="predicted"/>
<accession>A0A2C6KXX0</accession>
<dbReference type="Proteomes" id="UP000221165">
    <property type="component" value="Unassembled WGS sequence"/>
</dbReference>
<dbReference type="EMBL" id="MIGC01002639">
    <property type="protein sequence ID" value="PHJ20706.1"/>
    <property type="molecule type" value="Genomic_DNA"/>
</dbReference>
<reference evidence="1 2" key="1">
    <citation type="journal article" date="2017" name="Int. J. Parasitol.">
        <title>The genome of the protozoan parasite Cystoisospora suis and a reverse vaccinology approach to identify vaccine candidates.</title>
        <authorList>
            <person name="Palmieri N."/>
            <person name="Shrestha A."/>
            <person name="Ruttkowski B."/>
            <person name="Beck T."/>
            <person name="Vogl C."/>
            <person name="Tomley F."/>
            <person name="Blake D.P."/>
            <person name="Joachim A."/>
        </authorList>
    </citation>
    <scope>NUCLEOTIDE SEQUENCE [LARGE SCALE GENOMIC DNA]</scope>
    <source>
        <strain evidence="1 2">Wien I</strain>
    </source>
</reference>
<organism evidence="1 2">
    <name type="scientific">Cystoisospora suis</name>
    <dbReference type="NCBI Taxonomy" id="483139"/>
    <lineage>
        <taxon>Eukaryota</taxon>
        <taxon>Sar</taxon>
        <taxon>Alveolata</taxon>
        <taxon>Apicomplexa</taxon>
        <taxon>Conoidasida</taxon>
        <taxon>Coccidia</taxon>
        <taxon>Eucoccidiorida</taxon>
        <taxon>Eimeriorina</taxon>
        <taxon>Sarcocystidae</taxon>
        <taxon>Cystoisospora</taxon>
    </lineage>
</organism>
<evidence type="ECO:0000313" key="1">
    <source>
        <dbReference type="EMBL" id="PHJ20706.1"/>
    </source>
</evidence>
<feature type="non-terminal residue" evidence="1">
    <location>
        <position position="1"/>
    </location>
</feature>
<dbReference type="AlphaFoldDB" id="A0A2C6KXX0"/>